<reference evidence="3" key="1">
    <citation type="submission" date="2022-03" db="EMBL/GenBank/DDBJ databases">
        <authorList>
            <person name="Hettiarachchi G."/>
        </authorList>
    </citation>
    <scope>NUCLEOTIDE SEQUENCE</scope>
    <source>
        <strain evidence="3">LMG 32447</strain>
    </source>
</reference>
<name>A0ABM9D1K6_9LACO</name>
<dbReference type="EMBL" id="CAKOEU010000003">
    <property type="protein sequence ID" value="CAH1853854.1"/>
    <property type="molecule type" value="Genomic_DNA"/>
</dbReference>
<proteinExistence type="predicted"/>
<dbReference type="Pfam" id="PF13349">
    <property type="entry name" value="DUF4097"/>
    <property type="match status" value="1"/>
</dbReference>
<gene>
    <name evidence="3" type="ORF">LMG032447_00729</name>
</gene>
<feature type="signal peptide" evidence="1">
    <location>
        <begin position="1"/>
        <end position="22"/>
    </location>
</feature>
<dbReference type="InterPro" id="IPR025164">
    <property type="entry name" value="Toastrack_DUF4097"/>
</dbReference>
<organism evidence="3 4">
    <name type="scientific">Convivina praedatoris</name>
    <dbReference type="NCBI Taxonomy" id="2880963"/>
    <lineage>
        <taxon>Bacteria</taxon>
        <taxon>Bacillati</taxon>
        <taxon>Bacillota</taxon>
        <taxon>Bacilli</taxon>
        <taxon>Lactobacillales</taxon>
        <taxon>Lactobacillaceae</taxon>
        <taxon>Convivina</taxon>
    </lineage>
</organism>
<sequence length="255" mass="27436">MKKVVIAGLATSLIGIIMATTAFCVARPGNIAWEDGKFVYSQNHKKKLTTISLPTEVSTDQIKNIELSVANTDVVIKHGSTFKIESNDSQLKTPLIFDQNSGTLSLQSQSTKNSNLKINITGFYDNSPQIVITIPDGFNDKNLSISSTSGDIRLSESQLAVVTLKSQEGDIMLLGNSMKTANVSNNDGDVIIKSEITDGGKISNDNGDIHVSSSKLPPYSVKTVNGDFMSSKNQIDNNDNATLFINNNNGDISMS</sequence>
<dbReference type="Proteomes" id="UP000838102">
    <property type="component" value="Unassembled WGS sequence"/>
</dbReference>
<evidence type="ECO:0000313" key="3">
    <source>
        <dbReference type="EMBL" id="CAH1853854.1"/>
    </source>
</evidence>
<protein>
    <recommendedName>
        <fullName evidence="2">DUF4097 domain-containing protein</fullName>
    </recommendedName>
</protein>
<comment type="caution">
    <text evidence="3">The sequence shown here is derived from an EMBL/GenBank/DDBJ whole genome shotgun (WGS) entry which is preliminary data.</text>
</comment>
<evidence type="ECO:0000256" key="1">
    <source>
        <dbReference type="SAM" id="SignalP"/>
    </source>
</evidence>
<feature type="chain" id="PRO_5045350435" description="DUF4097 domain-containing protein" evidence="1">
    <location>
        <begin position="23"/>
        <end position="255"/>
    </location>
</feature>
<keyword evidence="4" id="KW-1185">Reference proteome</keyword>
<evidence type="ECO:0000313" key="4">
    <source>
        <dbReference type="Proteomes" id="UP000838102"/>
    </source>
</evidence>
<feature type="domain" description="DUF4097" evidence="2">
    <location>
        <begin position="62"/>
        <end position="255"/>
    </location>
</feature>
<dbReference type="RefSeq" id="WP_248706143.1">
    <property type="nucleotide sequence ID" value="NZ_CAKOET010000003.1"/>
</dbReference>
<evidence type="ECO:0000259" key="2">
    <source>
        <dbReference type="Pfam" id="PF13349"/>
    </source>
</evidence>
<keyword evidence="1" id="KW-0732">Signal</keyword>
<accession>A0ABM9D1K6</accession>